<keyword evidence="6" id="KW-1185">Reference proteome</keyword>
<dbReference type="InterPro" id="IPR012887">
    <property type="entry name" value="GDP_fucose_pyrophosphorylase"/>
</dbReference>
<evidence type="ECO:0000313" key="5">
    <source>
        <dbReference type="EMBL" id="KAG0293100.1"/>
    </source>
</evidence>
<feature type="region of interest" description="Disordered" evidence="3">
    <location>
        <begin position="515"/>
        <end position="541"/>
    </location>
</feature>
<dbReference type="PANTHER" id="PTHR15045:SF1">
    <property type="entry name" value="FUCOSE-1-PHOSPHATE GUANYLYLTRANSFERASE"/>
    <property type="match status" value="1"/>
</dbReference>
<proteinExistence type="predicted"/>
<evidence type="ECO:0000256" key="2">
    <source>
        <dbReference type="ARBA" id="ARBA00022741"/>
    </source>
</evidence>
<protein>
    <recommendedName>
        <fullName evidence="4">GDP-fucose pyrophosphorylase domain-containing protein</fullName>
    </recommendedName>
</protein>
<name>A0ABQ7K7U5_9FUNG</name>
<feature type="compositionally biased region" description="Low complexity" evidence="3">
    <location>
        <begin position="515"/>
        <end position="528"/>
    </location>
</feature>
<evidence type="ECO:0000256" key="1">
    <source>
        <dbReference type="ARBA" id="ARBA00022679"/>
    </source>
</evidence>
<evidence type="ECO:0000313" key="6">
    <source>
        <dbReference type="Proteomes" id="UP001194696"/>
    </source>
</evidence>
<dbReference type="Proteomes" id="UP001194696">
    <property type="component" value="Unassembled WGS sequence"/>
</dbReference>
<feature type="domain" description="GDP-fucose pyrophosphorylase" evidence="4">
    <location>
        <begin position="131"/>
        <end position="539"/>
    </location>
</feature>
<gene>
    <name evidence="5" type="ORF">BGZ96_003323</name>
</gene>
<dbReference type="PANTHER" id="PTHR15045">
    <property type="entry name" value="FUCOSE-1-PHOSPHATE GUANYLYLTRANSFERASE"/>
    <property type="match status" value="1"/>
</dbReference>
<evidence type="ECO:0000259" key="4">
    <source>
        <dbReference type="Pfam" id="PF07959"/>
    </source>
</evidence>
<dbReference type="Pfam" id="PF07959">
    <property type="entry name" value="Fucose_pyrophosphorylase"/>
    <property type="match status" value="1"/>
</dbReference>
<accession>A0ABQ7K7U5</accession>
<evidence type="ECO:0000256" key="3">
    <source>
        <dbReference type="SAM" id="MobiDB-lite"/>
    </source>
</evidence>
<sequence length="653" mass="72107">MASLGNTSEAVAASVDELSNVLRDVHAENLAAYSRLLEDELSTRIPITSESNEPVATVDNEPPFWDIVVITAGDEQQKHCYQQRIDQKLAERSIPTRARYLVIEDPPYSKIGSGGSTCLVMKVLQGKFPADFLLEARTLLIHAGGYSTRLPHVSARGKVFTTLPQADKPEGIQVLDLKLVLYLHLLRSMPPGVFLTSADGIELFSSSSPFPKEPKPFTITALAHPSSLKIGSTHGVYLLEDLENLISADRARNPKDQAALLLKCRKFLHKPSLDKMHKTPELIYNNKSLAGEEVVYTDSCYYFDPHTATLMANVYQHLSLKCDLEAWADVLSFQDSSSSPFTLEAGSDQGITQQPLKQALRDANVQLDVMVLNSSKFYHLGTMQEFIAATCTDRAFMSELNIRNSTPGVAIISSPGPSAASQQQGLDQNQGTPRWQTEYPLFIENCHIPPTAQIGAGSVLVDTNLLNTEEEGNEKVLIPENTCMFTLQLREHAYVTFTFSVNDDMKRAISTSTITTTSSSSSAAAVAATEEEETNNKERTSPDLLQRLKIFETVPVNEMLTNNDQQQHQHRPPTSQIQACGNNLSLWTAPVFEIALTAEDSTRFALVRLARIRQFQTGRENTTTTTTTTLSRPTATMMGWVSLKDAARLAREL</sequence>
<keyword evidence="2" id="KW-0547">Nucleotide-binding</keyword>
<keyword evidence="1" id="KW-0808">Transferase</keyword>
<organism evidence="5 6">
    <name type="scientific">Linnemannia gamsii</name>
    <dbReference type="NCBI Taxonomy" id="64522"/>
    <lineage>
        <taxon>Eukaryota</taxon>
        <taxon>Fungi</taxon>
        <taxon>Fungi incertae sedis</taxon>
        <taxon>Mucoromycota</taxon>
        <taxon>Mortierellomycotina</taxon>
        <taxon>Mortierellomycetes</taxon>
        <taxon>Mortierellales</taxon>
        <taxon>Mortierellaceae</taxon>
        <taxon>Linnemannia</taxon>
    </lineage>
</organism>
<reference evidence="5 6" key="1">
    <citation type="journal article" date="2020" name="Fungal Divers.">
        <title>Resolving the Mortierellaceae phylogeny through synthesis of multi-gene phylogenetics and phylogenomics.</title>
        <authorList>
            <person name="Vandepol N."/>
            <person name="Liber J."/>
            <person name="Desiro A."/>
            <person name="Na H."/>
            <person name="Kennedy M."/>
            <person name="Barry K."/>
            <person name="Grigoriev I.V."/>
            <person name="Miller A.N."/>
            <person name="O'Donnell K."/>
            <person name="Stajich J.E."/>
            <person name="Bonito G."/>
        </authorList>
    </citation>
    <scope>NUCLEOTIDE SEQUENCE [LARGE SCALE GENOMIC DNA]</scope>
    <source>
        <strain evidence="5 6">AD045</strain>
    </source>
</reference>
<dbReference type="EMBL" id="JAAAIM010000170">
    <property type="protein sequence ID" value="KAG0293100.1"/>
    <property type="molecule type" value="Genomic_DNA"/>
</dbReference>
<comment type="caution">
    <text evidence="5">The sequence shown here is derived from an EMBL/GenBank/DDBJ whole genome shotgun (WGS) entry which is preliminary data.</text>
</comment>